<organism evidence="2 3">
    <name type="scientific">Pseudomonas piscis</name>
    <dbReference type="NCBI Taxonomy" id="2614538"/>
    <lineage>
        <taxon>Bacteria</taxon>
        <taxon>Pseudomonadati</taxon>
        <taxon>Pseudomonadota</taxon>
        <taxon>Gammaproteobacteria</taxon>
        <taxon>Pseudomonadales</taxon>
        <taxon>Pseudomonadaceae</taxon>
        <taxon>Pseudomonas</taxon>
    </lineage>
</organism>
<reference evidence="2 3" key="1">
    <citation type="submission" date="2019-10" db="EMBL/GenBank/DDBJ databases">
        <title>Pseudomonas dajingensis sp. nov., isolated from the profound head ulcers of farmed Murray cod (Maccullochella peelii peelii).</title>
        <authorList>
            <person name="Liu Y."/>
        </authorList>
    </citation>
    <scope>NUCLEOTIDE SEQUENCE [LARGE SCALE GENOMIC DNA]</scope>
    <source>
        <strain evidence="2 3">MC042</strain>
    </source>
</reference>
<comment type="caution">
    <text evidence="2">The sequence shown here is derived from an EMBL/GenBank/DDBJ whole genome shotgun (WGS) entry which is preliminary data.</text>
</comment>
<sequence length="161" mass="18164">MKLSTFSTPINERYFEDYIEGSVFEYGPLDVGEFEIIEFARQFDPQMMHLDPQAAASGPFQGLIASGWHTLGLMMRLFVDNYLSSVASRASPGVDEIRWFKPVRPGDQLRLRISILETRRSRSKPDRGLVISLLEGINQDGEVVASVKPMNFLALRDPVAQ</sequence>
<dbReference type="AlphaFoldDB" id="A0A7X1U4T6"/>
<dbReference type="Gene3D" id="3.10.129.10">
    <property type="entry name" value="Hotdog Thioesterase"/>
    <property type="match status" value="1"/>
</dbReference>
<dbReference type="PANTHER" id="PTHR43664:SF1">
    <property type="entry name" value="BETA-METHYLMALYL-COA DEHYDRATASE"/>
    <property type="match status" value="1"/>
</dbReference>
<evidence type="ECO:0000313" key="2">
    <source>
        <dbReference type="EMBL" id="MQA54211.1"/>
    </source>
</evidence>
<accession>A0A7X1U4T6</accession>
<dbReference type="RefSeq" id="WP_152897765.1">
    <property type="nucleotide sequence ID" value="NZ_WHUV01000002.1"/>
</dbReference>
<name>A0A7X1U4T6_9PSED</name>
<gene>
    <name evidence="2" type="ORF">GDH07_12905</name>
</gene>
<dbReference type="EMBL" id="WHUV01000002">
    <property type="protein sequence ID" value="MQA54211.1"/>
    <property type="molecule type" value="Genomic_DNA"/>
</dbReference>
<dbReference type="Proteomes" id="UP000486534">
    <property type="component" value="Unassembled WGS sequence"/>
</dbReference>
<evidence type="ECO:0000259" key="1">
    <source>
        <dbReference type="Pfam" id="PF01575"/>
    </source>
</evidence>
<dbReference type="Pfam" id="PF01575">
    <property type="entry name" value="MaoC_dehydratas"/>
    <property type="match status" value="1"/>
</dbReference>
<feature type="domain" description="MaoC-like" evidence="1">
    <location>
        <begin position="29"/>
        <end position="122"/>
    </location>
</feature>
<proteinExistence type="predicted"/>
<dbReference type="CDD" id="cd03454">
    <property type="entry name" value="YdeM"/>
    <property type="match status" value="1"/>
</dbReference>
<protein>
    <submittedName>
        <fullName evidence="2">Acyl dehydratase</fullName>
    </submittedName>
</protein>
<dbReference type="SUPFAM" id="SSF54637">
    <property type="entry name" value="Thioesterase/thiol ester dehydrase-isomerase"/>
    <property type="match status" value="1"/>
</dbReference>
<dbReference type="InterPro" id="IPR029069">
    <property type="entry name" value="HotDog_dom_sf"/>
</dbReference>
<dbReference type="InterPro" id="IPR052342">
    <property type="entry name" value="MCH/BMMD"/>
</dbReference>
<evidence type="ECO:0000313" key="3">
    <source>
        <dbReference type="Proteomes" id="UP000486534"/>
    </source>
</evidence>
<dbReference type="InterPro" id="IPR002539">
    <property type="entry name" value="MaoC-like_dom"/>
</dbReference>
<dbReference type="PANTHER" id="PTHR43664">
    <property type="entry name" value="MONOAMINE OXIDASE-RELATED"/>
    <property type="match status" value="1"/>
</dbReference>